<reference evidence="1 2" key="1">
    <citation type="submission" date="2015-05" db="EMBL/GenBank/DDBJ databases">
        <title>Evolution of Trichinella species and genotypes.</title>
        <authorList>
            <person name="Korhonen P.K."/>
            <person name="Edoardo P."/>
            <person name="Giuseppe L.R."/>
            <person name="Gasser R.B."/>
        </authorList>
    </citation>
    <scope>NUCLEOTIDE SEQUENCE [LARGE SCALE GENOMIC DNA]</scope>
    <source>
        <strain evidence="1">ISS10</strain>
    </source>
</reference>
<comment type="caution">
    <text evidence="1">The sequence shown here is derived from an EMBL/GenBank/DDBJ whole genome shotgun (WGS) entry which is preliminary data.</text>
</comment>
<dbReference type="OrthoDB" id="10554382at2759"/>
<evidence type="ECO:0000313" key="2">
    <source>
        <dbReference type="Proteomes" id="UP000054721"/>
    </source>
</evidence>
<sequence>MIFAQCTTSSDPVMWQWLLVQLKKRVASNLSTTNEEDNKFNREVESEFFCENGDIEGVTLFTISHDIKFYYATVRNHTRKKRQRVSRAQSNNNSLELQEYRVHAGGTVVAYMPAHHVVTLPLPLERSVPRPPTLVIPHKIIEASVFRVALPTKMDANKPEAISVGSLRNDSP</sequence>
<keyword evidence="2" id="KW-1185">Reference proteome</keyword>
<dbReference type="Proteomes" id="UP000054721">
    <property type="component" value="Unassembled WGS sequence"/>
</dbReference>
<accession>A0A0V1LDA5</accession>
<evidence type="ECO:0000313" key="1">
    <source>
        <dbReference type="EMBL" id="KRZ57497.1"/>
    </source>
</evidence>
<organism evidence="1 2">
    <name type="scientific">Trichinella nativa</name>
    <dbReference type="NCBI Taxonomy" id="6335"/>
    <lineage>
        <taxon>Eukaryota</taxon>
        <taxon>Metazoa</taxon>
        <taxon>Ecdysozoa</taxon>
        <taxon>Nematoda</taxon>
        <taxon>Enoplea</taxon>
        <taxon>Dorylaimia</taxon>
        <taxon>Trichinellida</taxon>
        <taxon>Trichinellidae</taxon>
        <taxon>Trichinella</taxon>
    </lineage>
</organism>
<protein>
    <submittedName>
        <fullName evidence="1">Uncharacterized protein</fullName>
    </submittedName>
</protein>
<dbReference type="EMBL" id="JYDW01000074">
    <property type="protein sequence ID" value="KRZ57497.1"/>
    <property type="molecule type" value="Genomic_DNA"/>
</dbReference>
<gene>
    <name evidence="1" type="ORF">T02_2413</name>
</gene>
<proteinExistence type="predicted"/>
<name>A0A0V1LDA5_9BILA</name>
<dbReference type="AlphaFoldDB" id="A0A0V1LDA5"/>